<proteinExistence type="predicted"/>
<dbReference type="PROSITE" id="PS50200">
    <property type="entry name" value="RA"/>
    <property type="match status" value="1"/>
</dbReference>
<feature type="compositionally biased region" description="Low complexity" evidence="2">
    <location>
        <begin position="127"/>
        <end position="137"/>
    </location>
</feature>
<keyword evidence="1" id="KW-0175">Coiled coil</keyword>
<feature type="coiled-coil region" evidence="1">
    <location>
        <begin position="476"/>
        <end position="564"/>
    </location>
</feature>
<feature type="non-terminal residue" evidence="4">
    <location>
        <position position="1"/>
    </location>
</feature>
<dbReference type="Pfam" id="PF00788">
    <property type="entry name" value="RA"/>
    <property type="match status" value="1"/>
</dbReference>
<dbReference type="OrthoDB" id="10051571at2759"/>
<protein>
    <recommendedName>
        <fullName evidence="3">Ras-associating domain-containing protein</fullName>
    </recommendedName>
</protein>
<dbReference type="SUPFAM" id="SSF54236">
    <property type="entry name" value="Ubiquitin-like"/>
    <property type="match status" value="1"/>
</dbReference>
<organism evidence="4">
    <name type="scientific">Medioppia subpectinata</name>
    <dbReference type="NCBI Taxonomy" id="1979941"/>
    <lineage>
        <taxon>Eukaryota</taxon>
        <taxon>Metazoa</taxon>
        <taxon>Ecdysozoa</taxon>
        <taxon>Arthropoda</taxon>
        <taxon>Chelicerata</taxon>
        <taxon>Arachnida</taxon>
        <taxon>Acari</taxon>
        <taxon>Acariformes</taxon>
        <taxon>Sarcoptiformes</taxon>
        <taxon>Oribatida</taxon>
        <taxon>Brachypylina</taxon>
        <taxon>Oppioidea</taxon>
        <taxon>Oppiidae</taxon>
        <taxon>Medioppia</taxon>
    </lineage>
</organism>
<dbReference type="InterPro" id="IPR033593">
    <property type="entry name" value="N-RASSF"/>
</dbReference>
<dbReference type="PANTHER" id="PTHR15286">
    <property type="entry name" value="RAS-ASSOCIATING DOMAIN CONTAINING PROTEIN"/>
    <property type="match status" value="1"/>
</dbReference>
<feature type="coiled-coil region" evidence="1">
    <location>
        <begin position="408"/>
        <end position="435"/>
    </location>
</feature>
<dbReference type="EMBL" id="OC859088">
    <property type="protein sequence ID" value="CAD7627189.1"/>
    <property type="molecule type" value="Genomic_DNA"/>
</dbReference>
<feature type="compositionally biased region" description="Polar residues" evidence="2">
    <location>
        <begin position="371"/>
        <end position="380"/>
    </location>
</feature>
<keyword evidence="5" id="KW-1185">Reference proteome</keyword>
<dbReference type="AlphaFoldDB" id="A0A7R9Q0S4"/>
<evidence type="ECO:0000256" key="2">
    <source>
        <dbReference type="SAM" id="MobiDB-lite"/>
    </source>
</evidence>
<evidence type="ECO:0000256" key="1">
    <source>
        <dbReference type="SAM" id="Coils"/>
    </source>
</evidence>
<dbReference type="PANTHER" id="PTHR15286:SF6">
    <property type="entry name" value="GH01133P"/>
    <property type="match status" value="1"/>
</dbReference>
<feature type="region of interest" description="Disordered" evidence="2">
    <location>
        <begin position="304"/>
        <end position="390"/>
    </location>
</feature>
<name>A0A7R9Q0S4_9ACAR</name>
<accession>A0A7R9Q0S4</accession>
<feature type="compositionally biased region" description="Polar residues" evidence="2">
    <location>
        <begin position="332"/>
        <end position="344"/>
    </location>
</feature>
<feature type="compositionally biased region" description="Polar residues" evidence="2">
    <location>
        <begin position="107"/>
        <end position="126"/>
    </location>
</feature>
<reference evidence="4" key="1">
    <citation type="submission" date="2020-11" db="EMBL/GenBank/DDBJ databases">
        <authorList>
            <person name="Tran Van P."/>
        </authorList>
    </citation>
    <scope>NUCLEOTIDE SEQUENCE</scope>
</reference>
<dbReference type="GO" id="GO:0007165">
    <property type="term" value="P:signal transduction"/>
    <property type="evidence" value="ECO:0007669"/>
    <property type="project" value="InterPro"/>
</dbReference>
<dbReference type="SMART" id="SM00314">
    <property type="entry name" value="RA"/>
    <property type="match status" value="1"/>
</dbReference>
<feature type="domain" description="Ras-associating" evidence="3">
    <location>
        <begin position="1"/>
        <end position="83"/>
    </location>
</feature>
<dbReference type="Proteomes" id="UP000759131">
    <property type="component" value="Unassembled WGS sequence"/>
</dbReference>
<gene>
    <name evidence="4" type="ORF">OSB1V03_LOCUS7619</name>
</gene>
<dbReference type="Gene3D" id="3.10.20.90">
    <property type="entry name" value="Phosphatidylinositol 3-kinase Catalytic Subunit, Chain A, domain 1"/>
    <property type="match status" value="1"/>
</dbReference>
<dbReference type="InterPro" id="IPR000159">
    <property type="entry name" value="RA_dom"/>
</dbReference>
<evidence type="ECO:0000313" key="5">
    <source>
        <dbReference type="Proteomes" id="UP000759131"/>
    </source>
</evidence>
<dbReference type="EMBL" id="CAJPIZ010004513">
    <property type="protein sequence ID" value="CAG2107619.1"/>
    <property type="molecule type" value="Genomic_DNA"/>
</dbReference>
<dbReference type="InterPro" id="IPR029071">
    <property type="entry name" value="Ubiquitin-like_domsf"/>
</dbReference>
<feature type="region of interest" description="Disordered" evidence="2">
    <location>
        <begin position="107"/>
        <end position="173"/>
    </location>
</feature>
<feature type="compositionally biased region" description="Polar residues" evidence="2">
    <location>
        <begin position="153"/>
        <end position="163"/>
    </location>
</feature>
<evidence type="ECO:0000313" key="4">
    <source>
        <dbReference type="EMBL" id="CAD7627189.1"/>
    </source>
</evidence>
<evidence type="ECO:0000259" key="3">
    <source>
        <dbReference type="PROSITE" id="PS50200"/>
    </source>
</evidence>
<sequence length="564" mass="61187">MELKVWCDGIQRVVCGVSAATTCQEVVFALAHATGQTGRFILIEKFRHQSERLLAPTEHPLLVLSHWGEYATDVQFVMKRSDGPVVPTGAAATASAAKLANTGLSLATSPQHSISSPAVNTSANGSGQQQQQVLVNGQPPPPALVSPNRRDVFNNSINRNPVKQQVPPTTTTTANTNSISSHNNNHNNPIITSNAINANNQLVNNINHMNANMVHNNHNNNNHHSGDQLLTESAQLHQKFIAKNNTINNIHTINSNSNNANNNNNNTIIAINNTADAMVTSPKGTGHRPRHPPPYSEAINKSALVTGGTGSPVTTTTGTGGTNTSQHPLEFDSSSASDDNNTIGRQVVTNTTTGGPGVGIGGNNKRRSAEPSPQTQSKQRTTCGVGGVGGGTGSQKDLLLHRDAIRLVDMQKETMRAQEMEMSSVEREITLIEKNLMDNELLISEYKCEMEAVHQRWQDQEVVIDQMDGAGMECELDELVARAASYEDDVQAVKHKLSQCETQIGDCRQQITRLMDQLEAEEAVARRQRAAANEAQLEASDETERLAEQLVRALRDRKDEFESQ</sequence>